<keyword evidence="5" id="KW-1185">Reference proteome</keyword>
<keyword evidence="2 4" id="KW-0418">Kinase</keyword>
<reference evidence="4 5" key="1">
    <citation type="submission" date="2024-05" db="EMBL/GenBank/DDBJ databases">
        <title>Neorhizobium sp. Rsf11, a plant growth promoting and heavy metal resistant PAH-degrader.</title>
        <authorList>
            <person name="Golubev S.N."/>
            <person name="Muratova A.Y."/>
            <person name="Markelova M.I."/>
        </authorList>
    </citation>
    <scope>NUCLEOTIDE SEQUENCE [LARGE SCALE GENOMIC DNA]</scope>
    <source>
        <strain evidence="4 5">Rsf11</strain>
    </source>
</reference>
<accession>A0ABV0LUT8</accession>
<dbReference type="PANTHER" id="PTHR10584:SF166">
    <property type="entry name" value="RIBOKINASE"/>
    <property type="match status" value="1"/>
</dbReference>
<dbReference type="InterPro" id="IPR011611">
    <property type="entry name" value="PfkB_dom"/>
</dbReference>
<proteinExistence type="predicted"/>
<name>A0ABV0LUT8_9HYPH</name>
<dbReference type="GO" id="GO:0016301">
    <property type="term" value="F:kinase activity"/>
    <property type="evidence" value="ECO:0007669"/>
    <property type="project" value="UniProtKB-KW"/>
</dbReference>
<dbReference type="Gene3D" id="3.40.1190.20">
    <property type="match status" value="1"/>
</dbReference>
<dbReference type="Proteomes" id="UP001496627">
    <property type="component" value="Unassembled WGS sequence"/>
</dbReference>
<comment type="caution">
    <text evidence="4">The sequence shown here is derived from an EMBL/GenBank/DDBJ whole genome shotgun (WGS) entry which is preliminary data.</text>
</comment>
<protein>
    <submittedName>
        <fullName evidence="4">PfkB family carbohydrate kinase</fullName>
    </submittedName>
</protein>
<evidence type="ECO:0000256" key="2">
    <source>
        <dbReference type="ARBA" id="ARBA00022777"/>
    </source>
</evidence>
<feature type="domain" description="Carbohydrate kinase PfkB" evidence="3">
    <location>
        <begin position="172"/>
        <end position="258"/>
    </location>
</feature>
<dbReference type="EMBL" id="JBEAAL010000001">
    <property type="protein sequence ID" value="MEQ1403366.1"/>
    <property type="molecule type" value="Genomic_DNA"/>
</dbReference>
<dbReference type="SUPFAM" id="SSF53613">
    <property type="entry name" value="Ribokinase-like"/>
    <property type="match status" value="1"/>
</dbReference>
<evidence type="ECO:0000256" key="1">
    <source>
        <dbReference type="ARBA" id="ARBA00022679"/>
    </source>
</evidence>
<sequence>MYRTIVIGSVNHDRIWQLDDHLTPGRRLRFSDRSVHLGGGGFHTGSQLLELGASVALVTRLMQDEQGLSALKALGAAGFDTRHVAMMPGETVPLEILLEPGGERTILAPADGPRATLSVRGELAGDAAYLNALQLEEALVSRLGDIPLVVSQLPLRPATPRPADYVVTSRTDAADDLESVWKRAQALAGPRLKGLVLTDGPRPMILFDGSRTIHVDPAPTVRVANTIGAGDRFSGAFLFALLGGRDPVSALAEASRVTADWLRQHRSSFNWNRSSA</sequence>
<keyword evidence="1" id="KW-0808">Transferase</keyword>
<evidence type="ECO:0000313" key="5">
    <source>
        <dbReference type="Proteomes" id="UP001496627"/>
    </source>
</evidence>
<gene>
    <name evidence="4" type="ORF">ABK249_00345</name>
</gene>
<dbReference type="PANTHER" id="PTHR10584">
    <property type="entry name" value="SUGAR KINASE"/>
    <property type="match status" value="1"/>
</dbReference>
<dbReference type="PROSITE" id="PS00584">
    <property type="entry name" value="PFKB_KINASES_2"/>
    <property type="match status" value="1"/>
</dbReference>
<organism evidence="4 5">
    <name type="scientific">Neorhizobium phenanthreniclasticum</name>
    <dbReference type="NCBI Taxonomy" id="3157917"/>
    <lineage>
        <taxon>Bacteria</taxon>
        <taxon>Pseudomonadati</taxon>
        <taxon>Pseudomonadota</taxon>
        <taxon>Alphaproteobacteria</taxon>
        <taxon>Hyphomicrobiales</taxon>
        <taxon>Rhizobiaceae</taxon>
        <taxon>Rhizobium/Agrobacterium group</taxon>
        <taxon>Neorhizobium</taxon>
    </lineage>
</organism>
<dbReference type="InterPro" id="IPR029056">
    <property type="entry name" value="Ribokinase-like"/>
</dbReference>
<evidence type="ECO:0000313" key="4">
    <source>
        <dbReference type="EMBL" id="MEQ1403366.1"/>
    </source>
</evidence>
<dbReference type="RefSeq" id="WP_037157982.1">
    <property type="nucleotide sequence ID" value="NZ_JBEAAL010000001.1"/>
</dbReference>
<evidence type="ECO:0000259" key="3">
    <source>
        <dbReference type="Pfam" id="PF00294"/>
    </source>
</evidence>
<dbReference type="InterPro" id="IPR002173">
    <property type="entry name" value="Carboh/pur_kinase_PfkB_CS"/>
</dbReference>
<dbReference type="Pfam" id="PF00294">
    <property type="entry name" value="PfkB"/>
    <property type="match status" value="1"/>
</dbReference>